<evidence type="ECO:0000313" key="1">
    <source>
        <dbReference type="EMBL" id="KAJ4718349.1"/>
    </source>
</evidence>
<organism evidence="1 2">
    <name type="scientific">Melia azedarach</name>
    <name type="common">Chinaberry tree</name>
    <dbReference type="NCBI Taxonomy" id="155640"/>
    <lineage>
        <taxon>Eukaryota</taxon>
        <taxon>Viridiplantae</taxon>
        <taxon>Streptophyta</taxon>
        <taxon>Embryophyta</taxon>
        <taxon>Tracheophyta</taxon>
        <taxon>Spermatophyta</taxon>
        <taxon>Magnoliopsida</taxon>
        <taxon>eudicotyledons</taxon>
        <taxon>Gunneridae</taxon>
        <taxon>Pentapetalae</taxon>
        <taxon>rosids</taxon>
        <taxon>malvids</taxon>
        <taxon>Sapindales</taxon>
        <taxon>Meliaceae</taxon>
        <taxon>Melia</taxon>
    </lineage>
</organism>
<dbReference type="Proteomes" id="UP001164539">
    <property type="component" value="Chromosome 5"/>
</dbReference>
<proteinExistence type="predicted"/>
<name>A0ACC1Y5X6_MELAZ</name>
<keyword evidence="2" id="KW-1185">Reference proteome</keyword>
<protein>
    <submittedName>
        <fullName evidence="1">Aspartate racemase</fullName>
    </submittedName>
</protein>
<gene>
    <name evidence="1" type="ORF">OWV82_010041</name>
</gene>
<comment type="caution">
    <text evidence="1">The sequence shown here is derived from an EMBL/GenBank/DDBJ whole genome shotgun (WGS) entry which is preliminary data.</text>
</comment>
<dbReference type="EMBL" id="CM051398">
    <property type="protein sequence ID" value="KAJ4718349.1"/>
    <property type="molecule type" value="Genomic_DNA"/>
</dbReference>
<evidence type="ECO:0000313" key="2">
    <source>
        <dbReference type="Proteomes" id="UP001164539"/>
    </source>
</evidence>
<reference evidence="1 2" key="1">
    <citation type="journal article" date="2023" name="Science">
        <title>Complex scaffold remodeling in plant triterpene biosynthesis.</title>
        <authorList>
            <person name="De La Pena R."/>
            <person name="Hodgson H."/>
            <person name="Liu J.C."/>
            <person name="Stephenson M.J."/>
            <person name="Martin A.C."/>
            <person name="Owen C."/>
            <person name="Harkess A."/>
            <person name="Leebens-Mack J."/>
            <person name="Jimenez L.E."/>
            <person name="Osbourn A."/>
            <person name="Sattely E.S."/>
        </authorList>
    </citation>
    <scope>NUCLEOTIDE SEQUENCE [LARGE SCALE GENOMIC DNA]</scope>
    <source>
        <strain evidence="2">cv. JPN11</strain>
        <tissue evidence="1">Leaf</tissue>
    </source>
</reference>
<accession>A0ACC1Y5X6</accession>
<sequence>MSNRSLTASVNTLNYPSCKFGFASSYKSLYKTRLNWNPILALPPSSVVLQTDESGKFQEFKKSPGSNAASFVSDSLFDQANTVGIIGGSSVDSTNFLRKLVQLSGEENCPPFLLCSDPVANKELLLHKRNSFTSVNGKSECVPLDHTLIVENLRRKRLFLEKSGARCIVMPCHISHIWYEEISKGCSVPFLHVSECVAKELKEAKLKPLEAGSPLRIGVLASNAILTAGFYPEKLHDEGFEVVLPDKATMEHVVIPAIDALNRRDMEGANNLLRIALQVLLVRAVNAIILASDDLRDLLPPDDPLLKKCIDPMDVLARSTIKWAKSTEKVT</sequence>